<evidence type="ECO:0000256" key="2">
    <source>
        <dbReference type="ARBA" id="ARBA00010782"/>
    </source>
</evidence>
<comment type="caution">
    <text evidence="7">The sequence shown here is derived from an EMBL/GenBank/DDBJ whole genome shotgun (WGS) entry which is preliminary data.</text>
</comment>
<dbReference type="GO" id="GO:0008312">
    <property type="term" value="F:7S RNA binding"/>
    <property type="evidence" value="ECO:0007669"/>
    <property type="project" value="EnsemblFungi"/>
</dbReference>
<dbReference type="Pfam" id="PF04427">
    <property type="entry name" value="Brix"/>
    <property type="match status" value="1"/>
</dbReference>
<dbReference type="OrthoDB" id="407658at2759"/>
<feature type="region of interest" description="Disordered" evidence="5">
    <location>
        <begin position="268"/>
        <end position="308"/>
    </location>
</feature>
<sequence>MLRTVKPKTARTKRFFKNRESKVHENPKTALIVHSSTSSQKVNDALKDLYALKRANGIHFTKKNELRPFEDEEKLEFFSTKNDASLIVVGSHQKKRPHNLTFVRMFNHQVMEMIELGIDYSQVMSQVPGAKAAVGMKPVLVFNGELFDSNTTCQNIKNYFLDFFNGEESDAVNLNGLEYVISFTALSENKIAMRTYTVQMKKSGVKTPRVELENMGPNFDFAVRRTVAPRRELWKNAVRVPSEIKKTKTKNVEKDALGDTYGRIHVGQQNLSKIQTRKMKGLKKRSNESDEDDEVSSKKQKVDDNDEE</sequence>
<dbReference type="EMBL" id="MCGT01000011">
    <property type="protein sequence ID" value="ORX55607.1"/>
    <property type="molecule type" value="Genomic_DNA"/>
</dbReference>
<dbReference type="PROSITE" id="PS50833">
    <property type="entry name" value="BRIX"/>
    <property type="match status" value="1"/>
</dbReference>
<dbReference type="PANTHER" id="PTHR12728">
    <property type="entry name" value="BRIX DOMAIN CONTAINING PROTEIN"/>
    <property type="match status" value="1"/>
</dbReference>
<organism evidence="7 8">
    <name type="scientific">Hesseltinella vesiculosa</name>
    <dbReference type="NCBI Taxonomy" id="101127"/>
    <lineage>
        <taxon>Eukaryota</taxon>
        <taxon>Fungi</taxon>
        <taxon>Fungi incertae sedis</taxon>
        <taxon>Mucoromycota</taxon>
        <taxon>Mucoromycotina</taxon>
        <taxon>Mucoromycetes</taxon>
        <taxon>Mucorales</taxon>
        <taxon>Cunninghamellaceae</taxon>
        <taxon>Hesseltinella</taxon>
    </lineage>
</organism>
<dbReference type="Proteomes" id="UP000242146">
    <property type="component" value="Unassembled WGS sequence"/>
</dbReference>
<evidence type="ECO:0000256" key="5">
    <source>
        <dbReference type="SAM" id="MobiDB-lite"/>
    </source>
</evidence>
<keyword evidence="3 4" id="KW-0539">Nucleus</keyword>
<dbReference type="GO" id="GO:0005730">
    <property type="term" value="C:nucleolus"/>
    <property type="evidence" value="ECO:0007669"/>
    <property type="project" value="UniProtKB-SubCell"/>
</dbReference>
<dbReference type="InterPro" id="IPR007109">
    <property type="entry name" value="Brix"/>
</dbReference>
<name>A0A1X2GJT6_9FUNG</name>
<dbReference type="PANTHER" id="PTHR12728:SF0">
    <property type="entry name" value="RIBOSOME PRODUCTION FACTOR 2 HOMOLOG"/>
    <property type="match status" value="1"/>
</dbReference>
<evidence type="ECO:0000256" key="3">
    <source>
        <dbReference type="ARBA" id="ARBA00023242"/>
    </source>
</evidence>
<protein>
    <recommendedName>
        <fullName evidence="4">Ribosome production factor 2 homolog</fullName>
    </recommendedName>
    <alternativeName>
        <fullName evidence="4">Ribosome biogenesis protein RPF2 homolog</fullName>
    </alternativeName>
</protein>
<dbReference type="GO" id="GO:0008097">
    <property type="term" value="F:5S rRNA binding"/>
    <property type="evidence" value="ECO:0007669"/>
    <property type="project" value="EnsemblFungi"/>
</dbReference>
<dbReference type="SMART" id="SM00879">
    <property type="entry name" value="Brix"/>
    <property type="match status" value="1"/>
</dbReference>
<dbReference type="GO" id="GO:0000466">
    <property type="term" value="P:maturation of 5.8S rRNA from tricistronic rRNA transcript (SSU-rRNA, 5.8S rRNA, LSU-rRNA)"/>
    <property type="evidence" value="ECO:0007669"/>
    <property type="project" value="EnsemblFungi"/>
</dbReference>
<evidence type="ECO:0000259" key="6">
    <source>
        <dbReference type="PROSITE" id="PS50833"/>
    </source>
</evidence>
<proteinExistence type="inferred from homology"/>
<evidence type="ECO:0000313" key="8">
    <source>
        <dbReference type="Proteomes" id="UP000242146"/>
    </source>
</evidence>
<dbReference type="STRING" id="101127.A0A1X2GJT6"/>
<dbReference type="InterPro" id="IPR039770">
    <property type="entry name" value="Rpf2"/>
</dbReference>
<evidence type="ECO:0000313" key="7">
    <source>
        <dbReference type="EMBL" id="ORX55607.1"/>
    </source>
</evidence>
<comment type="subcellular location">
    <subcellularLocation>
        <location evidence="1 4">Nucleus</location>
        <location evidence="1 4">Nucleolus</location>
    </subcellularLocation>
</comment>
<feature type="compositionally biased region" description="Basic residues" evidence="5">
    <location>
        <begin position="275"/>
        <end position="284"/>
    </location>
</feature>
<evidence type="ECO:0000256" key="4">
    <source>
        <dbReference type="RuleBase" id="RU367086"/>
    </source>
</evidence>
<evidence type="ECO:0000256" key="1">
    <source>
        <dbReference type="ARBA" id="ARBA00004604"/>
    </source>
</evidence>
<accession>A0A1X2GJT6</accession>
<comment type="similarity">
    <text evidence="2 4">Belongs to the RPF2 family.</text>
</comment>
<feature type="domain" description="Brix" evidence="6">
    <location>
        <begin position="28"/>
        <end position="232"/>
    </location>
</feature>
<dbReference type="GO" id="GO:1902626">
    <property type="term" value="P:assembly of large subunit precursor of preribosome"/>
    <property type="evidence" value="ECO:0007669"/>
    <property type="project" value="EnsemblFungi"/>
</dbReference>
<dbReference type="AlphaFoldDB" id="A0A1X2GJT6"/>
<feature type="compositionally biased region" description="Basic and acidic residues" evidence="5">
    <location>
        <begin position="295"/>
        <end position="308"/>
    </location>
</feature>
<keyword evidence="8" id="KW-1185">Reference proteome</keyword>
<reference evidence="7 8" key="1">
    <citation type="submission" date="2016-07" db="EMBL/GenBank/DDBJ databases">
        <title>Pervasive Adenine N6-methylation of Active Genes in Fungi.</title>
        <authorList>
            <consortium name="DOE Joint Genome Institute"/>
            <person name="Mondo S.J."/>
            <person name="Dannebaum R.O."/>
            <person name="Kuo R.C."/>
            <person name="Labutti K."/>
            <person name="Haridas S."/>
            <person name="Kuo A."/>
            <person name="Salamov A."/>
            <person name="Ahrendt S.R."/>
            <person name="Lipzen A."/>
            <person name="Sullivan W."/>
            <person name="Andreopoulos W.B."/>
            <person name="Clum A."/>
            <person name="Lindquist E."/>
            <person name="Daum C."/>
            <person name="Ramamoorthy G.K."/>
            <person name="Gryganskyi A."/>
            <person name="Culley D."/>
            <person name="Magnuson J.K."/>
            <person name="James T.Y."/>
            <person name="O'Malley M.A."/>
            <person name="Stajich J.E."/>
            <person name="Spatafora J.W."/>
            <person name="Visel A."/>
            <person name="Grigoriev I.V."/>
        </authorList>
    </citation>
    <scope>NUCLEOTIDE SEQUENCE [LARGE SCALE GENOMIC DNA]</scope>
    <source>
        <strain evidence="7 8">NRRL 3301</strain>
    </source>
</reference>
<gene>
    <name evidence="7" type="ORF">DM01DRAFT_1334996</name>
</gene>
<dbReference type="GO" id="GO:0000463">
    <property type="term" value="P:maturation of LSU-rRNA from tricistronic rRNA transcript (SSU-rRNA, 5.8S rRNA, LSU-rRNA)"/>
    <property type="evidence" value="ECO:0007669"/>
    <property type="project" value="EnsemblFungi"/>
</dbReference>